<dbReference type="Pfam" id="PF00089">
    <property type="entry name" value="Trypsin"/>
    <property type="match status" value="1"/>
</dbReference>
<keyword evidence="2" id="KW-0732">Signal</keyword>
<dbReference type="FunFam" id="2.40.10.10:FF:000068">
    <property type="entry name" value="transmembrane protease serine 2"/>
    <property type="match status" value="1"/>
</dbReference>
<feature type="non-terminal residue" evidence="4">
    <location>
        <position position="1"/>
    </location>
</feature>
<dbReference type="Gene3D" id="2.40.10.10">
    <property type="entry name" value="Trypsin-like serine proteases"/>
    <property type="match status" value="1"/>
</dbReference>
<dbReference type="GO" id="GO:0006508">
    <property type="term" value="P:proteolysis"/>
    <property type="evidence" value="ECO:0007669"/>
    <property type="project" value="InterPro"/>
</dbReference>
<keyword evidence="5" id="KW-1185">Reference proteome</keyword>
<dbReference type="PANTHER" id="PTHR24252">
    <property type="entry name" value="ACROSIN-RELATED"/>
    <property type="match status" value="1"/>
</dbReference>
<evidence type="ECO:0000259" key="3">
    <source>
        <dbReference type="PROSITE" id="PS50240"/>
    </source>
</evidence>
<evidence type="ECO:0000313" key="5">
    <source>
        <dbReference type="Proteomes" id="UP001233999"/>
    </source>
</evidence>
<evidence type="ECO:0000313" key="4">
    <source>
        <dbReference type="EMBL" id="KAJ9582575.1"/>
    </source>
</evidence>
<feature type="domain" description="Peptidase S1" evidence="3">
    <location>
        <begin position="39"/>
        <end position="133"/>
    </location>
</feature>
<dbReference type="PROSITE" id="PS00134">
    <property type="entry name" value="TRYPSIN_HIS"/>
    <property type="match status" value="1"/>
</dbReference>
<dbReference type="Proteomes" id="UP001233999">
    <property type="component" value="Unassembled WGS sequence"/>
</dbReference>
<dbReference type="SUPFAM" id="SSF50494">
    <property type="entry name" value="Trypsin-like serine proteases"/>
    <property type="match status" value="1"/>
</dbReference>
<feature type="signal peptide" evidence="2">
    <location>
        <begin position="1"/>
        <end position="21"/>
    </location>
</feature>
<dbReference type="InterPro" id="IPR001314">
    <property type="entry name" value="Peptidase_S1A"/>
</dbReference>
<dbReference type="PANTHER" id="PTHR24252:SF7">
    <property type="entry name" value="HYALIN"/>
    <property type="match status" value="1"/>
</dbReference>
<name>A0AAD7ZKW8_DIPPU</name>
<gene>
    <name evidence="4" type="ORF">L9F63_023081</name>
</gene>
<organism evidence="4 5">
    <name type="scientific">Diploptera punctata</name>
    <name type="common">Pacific beetle cockroach</name>
    <dbReference type="NCBI Taxonomy" id="6984"/>
    <lineage>
        <taxon>Eukaryota</taxon>
        <taxon>Metazoa</taxon>
        <taxon>Ecdysozoa</taxon>
        <taxon>Arthropoda</taxon>
        <taxon>Hexapoda</taxon>
        <taxon>Insecta</taxon>
        <taxon>Pterygota</taxon>
        <taxon>Neoptera</taxon>
        <taxon>Polyneoptera</taxon>
        <taxon>Dictyoptera</taxon>
        <taxon>Blattodea</taxon>
        <taxon>Blaberoidea</taxon>
        <taxon>Blaberidae</taxon>
        <taxon>Diplopterinae</taxon>
        <taxon>Diploptera</taxon>
    </lineage>
</organism>
<dbReference type="InterPro" id="IPR043504">
    <property type="entry name" value="Peptidase_S1_PA_chymotrypsin"/>
</dbReference>
<protein>
    <recommendedName>
        <fullName evidence="3">Peptidase S1 domain-containing protein</fullName>
    </recommendedName>
</protein>
<sequence>MNTSISGRLVFISLLIILHYAAPNPSTTVKTLLPLEPRVVGGKSAQDGQFPYQVMLVARTSEGSFLCGGAVLARRFVITAAHCVHGVTAENVELFAGNVDRDKQDWVTAMVRVIHEHEEYNHVRYYNDIALLE</sequence>
<dbReference type="GO" id="GO:0004252">
    <property type="term" value="F:serine-type endopeptidase activity"/>
    <property type="evidence" value="ECO:0007669"/>
    <property type="project" value="InterPro"/>
</dbReference>
<dbReference type="PRINTS" id="PR00722">
    <property type="entry name" value="CHYMOTRYPSIN"/>
</dbReference>
<dbReference type="InterPro" id="IPR018114">
    <property type="entry name" value="TRYPSIN_HIS"/>
</dbReference>
<proteinExistence type="predicted"/>
<dbReference type="EMBL" id="JASPKZ010007792">
    <property type="protein sequence ID" value="KAJ9582575.1"/>
    <property type="molecule type" value="Genomic_DNA"/>
</dbReference>
<reference evidence="4" key="2">
    <citation type="submission" date="2023-05" db="EMBL/GenBank/DDBJ databases">
        <authorList>
            <person name="Fouks B."/>
        </authorList>
    </citation>
    <scope>NUCLEOTIDE SEQUENCE</scope>
    <source>
        <strain evidence="4">Stay&amp;Tobe</strain>
        <tissue evidence="4">Testes</tissue>
    </source>
</reference>
<dbReference type="InterPro" id="IPR009003">
    <property type="entry name" value="Peptidase_S1_PA"/>
</dbReference>
<reference evidence="4" key="1">
    <citation type="journal article" date="2023" name="IScience">
        <title>Live-bearing cockroach genome reveals convergent evolutionary mechanisms linked to viviparity in insects and beyond.</title>
        <authorList>
            <person name="Fouks B."/>
            <person name="Harrison M.C."/>
            <person name="Mikhailova A.A."/>
            <person name="Marchal E."/>
            <person name="English S."/>
            <person name="Carruthers M."/>
            <person name="Jennings E.C."/>
            <person name="Chiamaka E.L."/>
            <person name="Frigard R.A."/>
            <person name="Pippel M."/>
            <person name="Attardo G.M."/>
            <person name="Benoit J.B."/>
            <person name="Bornberg-Bauer E."/>
            <person name="Tobe S.S."/>
        </authorList>
    </citation>
    <scope>NUCLEOTIDE SEQUENCE</scope>
    <source>
        <strain evidence="4">Stay&amp;Tobe</strain>
    </source>
</reference>
<evidence type="ECO:0000256" key="2">
    <source>
        <dbReference type="SAM" id="SignalP"/>
    </source>
</evidence>
<dbReference type="AlphaFoldDB" id="A0AAD7ZKW8"/>
<evidence type="ECO:0000256" key="1">
    <source>
        <dbReference type="ARBA" id="ARBA00023157"/>
    </source>
</evidence>
<comment type="caution">
    <text evidence="4">The sequence shown here is derived from an EMBL/GenBank/DDBJ whole genome shotgun (WGS) entry which is preliminary data.</text>
</comment>
<accession>A0AAD7ZKW8</accession>
<dbReference type="InterPro" id="IPR001254">
    <property type="entry name" value="Trypsin_dom"/>
</dbReference>
<dbReference type="PROSITE" id="PS50240">
    <property type="entry name" value="TRYPSIN_DOM"/>
    <property type="match status" value="1"/>
</dbReference>
<feature type="chain" id="PRO_5041914792" description="Peptidase S1 domain-containing protein" evidence="2">
    <location>
        <begin position="22"/>
        <end position="133"/>
    </location>
</feature>
<keyword evidence="1" id="KW-1015">Disulfide bond</keyword>